<proteinExistence type="predicted"/>
<accession>A0A8J1T5T1</accession>
<dbReference type="AlphaFoldDB" id="A0A8J1T5T1"/>
<evidence type="ECO:0000313" key="2">
    <source>
        <dbReference type="Proteomes" id="UP000749559"/>
    </source>
</evidence>
<evidence type="ECO:0000313" key="1">
    <source>
        <dbReference type="EMBL" id="CAH1785005.1"/>
    </source>
</evidence>
<organism evidence="1 2">
    <name type="scientific">Owenia fusiformis</name>
    <name type="common">Polychaete worm</name>
    <dbReference type="NCBI Taxonomy" id="6347"/>
    <lineage>
        <taxon>Eukaryota</taxon>
        <taxon>Metazoa</taxon>
        <taxon>Spiralia</taxon>
        <taxon>Lophotrochozoa</taxon>
        <taxon>Annelida</taxon>
        <taxon>Polychaeta</taxon>
        <taxon>Sedentaria</taxon>
        <taxon>Canalipalpata</taxon>
        <taxon>Sabellida</taxon>
        <taxon>Oweniida</taxon>
        <taxon>Oweniidae</taxon>
        <taxon>Owenia</taxon>
    </lineage>
</organism>
<dbReference type="InterPro" id="IPR028066">
    <property type="entry name" value="TMEM187"/>
</dbReference>
<protein>
    <submittedName>
        <fullName evidence="1">Uncharacterized protein</fullName>
    </submittedName>
</protein>
<dbReference type="Pfam" id="PF15100">
    <property type="entry name" value="TMEM187"/>
    <property type="match status" value="1"/>
</dbReference>
<dbReference type="EMBL" id="CAIIXF020000005">
    <property type="protein sequence ID" value="CAH1785005.1"/>
    <property type="molecule type" value="Genomic_DNA"/>
</dbReference>
<dbReference type="Proteomes" id="UP000749559">
    <property type="component" value="Unassembled WGS sequence"/>
</dbReference>
<sequence>MLVRSLLHVSITLIIIILLSFSGLFDSVQTELGLEHYAERPSLFLPFMSKEWIVWLKLPANATVNIGYTIIGLYWLFYTNRNYSGHTIHIYYFKVFGWFGVFYGFIQFARIVTQEHRYSVLDQWVTLPCFMWVTAWCKSIDQVHNPSRNALLICISAASYGACLFHKFGFEFILGMHIAAAVLSALRLYSDYNNIKSFNAFIYAVICTSGFVGLKLMDHEIGKLHIFFQYFSGHFWSKIADFMQLYYVPVFFAGIIETKLKINKSL</sequence>
<name>A0A8J1T5T1_OWEFU</name>
<dbReference type="GO" id="GO:0030133">
    <property type="term" value="C:transport vesicle"/>
    <property type="evidence" value="ECO:0007669"/>
    <property type="project" value="TreeGrafter"/>
</dbReference>
<dbReference type="PANTHER" id="PTHR15066:SF0">
    <property type="entry name" value="TRANSMEMBRANE PROTEIN 187"/>
    <property type="match status" value="1"/>
</dbReference>
<dbReference type="PANTHER" id="PTHR15066">
    <property type="entry name" value="TRANSMEMBRANE PROTEIN 187"/>
    <property type="match status" value="1"/>
</dbReference>
<dbReference type="OrthoDB" id="5973769at2759"/>
<comment type="caution">
    <text evidence="1">The sequence shown here is derived from an EMBL/GenBank/DDBJ whole genome shotgun (WGS) entry which is preliminary data.</text>
</comment>
<reference evidence="1" key="1">
    <citation type="submission" date="2022-03" db="EMBL/GenBank/DDBJ databases">
        <authorList>
            <person name="Martin C."/>
        </authorList>
    </citation>
    <scope>NUCLEOTIDE SEQUENCE</scope>
</reference>
<keyword evidence="2" id="KW-1185">Reference proteome</keyword>
<gene>
    <name evidence="1" type="ORF">OFUS_LOCUS11118</name>
</gene>